<evidence type="ECO:0000313" key="4">
    <source>
        <dbReference type="Proteomes" id="UP000558284"/>
    </source>
</evidence>
<keyword evidence="3" id="KW-0378">Hydrolase</keyword>
<evidence type="ECO:0000256" key="1">
    <source>
        <dbReference type="SAM" id="Phobius"/>
    </source>
</evidence>
<proteinExistence type="predicted"/>
<accession>A0A838B3C1</accession>
<keyword evidence="1" id="KW-1133">Transmembrane helix</keyword>
<keyword evidence="3" id="KW-0326">Glycosidase</keyword>
<evidence type="ECO:0000259" key="2">
    <source>
        <dbReference type="Pfam" id="PF09992"/>
    </source>
</evidence>
<name>A0A838B3C1_9HYPH</name>
<keyword evidence="1" id="KW-0812">Transmembrane</keyword>
<reference evidence="3 4" key="1">
    <citation type="submission" date="2020-07" db="EMBL/GenBank/DDBJ databases">
        <title>Definition of the novel symbiovar canariense within Mesorhizobium novociceri, a new species of genus Mesorhizobium nodulating Cicer canariense in the Caldera de Taburiente National Park (La Palma, Canary Islands).</title>
        <authorList>
            <person name="Leon-Barrios M."/>
            <person name="Perez-Yepez J."/>
            <person name="Flores-Felix J.D."/>
            <person name="Ramirez-Baena M.H."/>
            <person name="Pulido-Suarez L."/>
            <person name="Igual J.M."/>
            <person name="Velazquez E."/>
            <person name="Peix A."/>
        </authorList>
    </citation>
    <scope>NUCLEOTIDE SEQUENCE [LARGE SCALE GENOMIC DNA]</scope>
    <source>
        <strain evidence="3 4">CCANP35</strain>
    </source>
</reference>
<dbReference type="InterPro" id="IPR018711">
    <property type="entry name" value="NAGPA"/>
</dbReference>
<dbReference type="Pfam" id="PF09992">
    <property type="entry name" value="NAGPA"/>
    <property type="match status" value="1"/>
</dbReference>
<dbReference type="Proteomes" id="UP000558284">
    <property type="component" value="Unassembled WGS sequence"/>
</dbReference>
<dbReference type="AlphaFoldDB" id="A0A838B3C1"/>
<evidence type="ECO:0000313" key="3">
    <source>
        <dbReference type="EMBL" id="MBA1140567.1"/>
    </source>
</evidence>
<protein>
    <submittedName>
        <fullName evidence="3">Phosphodiester glycosidase family protein</fullName>
    </submittedName>
</protein>
<keyword evidence="4" id="KW-1185">Reference proteome</keyword>
<feature type="transmembrane region" description="Helical" evidence="1">
    <location>
        <begin position="26"/>
        <end position="44"/>
    </location>
</feature>
<organism evidence="3 4">
    <name type="scientific">Mesorhizobium neociceri</name>
    <dbReference type="NCBI Taxonomy" id="1307853"/>
    <lineage>
        <taxon>Bacteria</taxon>
        <taxon>Pseudomonadati</taxon>
        <taxon>Pseudomonadota</taxon>
        <taxon>Alphaproteobacteria</taxon>
        <taxon>Hyphomicrobiales</taxon>
        <taxon>Phyllobacteriaceae</taxon>
        <taxon>Mesorhizobium</taxon>
    </lineage>
</organism>
<feature type="domain" description="Phosphodiester glycosidase" evidence="2">
    <location>
        <begin position="116"/>
        <end position="260"/>
    </location>
</feature>
<dbReference type="GO" id="GO:0016798">
    <property type="term" value="F:hydrolase activity, acting on glycosyl bonds"/>
    <property type="evidence" value="ECO:0007669"/>
    <property type="project" value="UniProtKB-KW"/>
</dbReference>
<dbReference type="EMBL" id="JACDTY010000003">
    <property type="protein sequence ID" value="MBA1140567.1"/>
    <property type="molecule type" value="Genomic_DNA"/>
</dbReference>
<comment type="caution">
    <text evidence="3">The sequence shown here is derived from an EMBL/GenBank/DDBJ whole genome shotgun (WGS) entry which is preliminary data.</text>
</comment>
<sequence length="289" mass="30648">MAQRIACVGPSSRADSSLWKTMKRRYGAVLLIAILVAAMAVVLWPRRPAPPPLVIGGELPAPCRNVAFEAVIYVVCTVDLRTYNLAVFHAGVDGKPFGSLEAFDKAVAGEGRLVLLAMNGGMYHEDLSPVGLLVEDGSEKSPLNLADAEGNFFLKPNGVFLVGKDGKATVMESSTYAAAKPDVAFATQSGPMLVIDGQTHPRFEPNGTSRYIRNGVGVRDENTVVLAISRSEVSFGSFARLFRDALGCRNALFLDGAVSALSDGDKMIVGGKFPAGPIIAVLARQPLTQ</sequence>
<keyword evidence="1" id="KW-0472">Membrane</keyword>
<gene>
    <name evidence="3" type="ORF">H0241_09890</name>
</gene>